<organism evidence="5 6">
    <name type="scientific">Nitzschia inconspicua</name>
    <dbReference type="NCBI Taxonomy" id="303405"/>
    <lineage>
        <taxon>Eukaryota</taxon>
        <taxon>Sar</taxon>
        <taxon>Stramenopiles</taxon>
        <taxon>Ochrophyta</taxon>
        <taxon>Bacillariophyta</taxon>
        <taxon>Bacillariophyceae</taxon>
        <taxon>Bacillariophycidae</taxon>
        <taxon>Bacillariales</taxon>
        <taxon>Bacillariaceae</taxon>
        <taxon>Nitzschia</taxon>
    </lineage>
</organism>
<feature type="compositionally biased region" description="Polar residues" evidence="3">
    <location>
        <begin position="94"/>
        <end position="117"/>
    </location>
</feature>
<feature type="region of interest" description="Disordered" evidence="3">
    <location>
        <begin position="213"/>
        <end position="255"/>
    </location>
</feature>
<proteinExistence type="predicted"/>
<evidence type="ECO:0000259" key="4">
    <source>
        <dbReference type="Pfam" id="PF22964"/>
    </source>
</evidence>
<accession>A0A9K3PUN2</accession>
<feature type="compositionally biased region" description="Basic and acidic residues" evidence="3">
    <location>
        <begin position="580"/>
        <end position="594"/>
    </location>
</feature>
<dbReference type="Proteomes" id="UP000693970">
    <property type="component" value="Unassembled WGS sequence"/>
</dbReference>
<feature type="compositionally biased region" description="Low complexity" evidence="3">
    <location>
        <begin position="442"/>
        <end position="458"/>
    </location>
</feature>
<evidence type="ECO:0000313" key="5">
    <source>
        <dbReference type="EMBL" id="KAG7360041.1"/>
    </source>
</evidence>
<dbReference type="Pfam" id="PF22964">
    <property type="entry name" value="ZER1-like_2nd"/>
    <property type="match status" value="1"/>
</dbReference>
<evidence type="ECO:0000256" key="2">
    <source>
        <dbReference type="PROSITE-ProRule" id="PRU00259"/>
    </source>
</evidence>
<dbReference type="EMBL" id="JAGRRH010000013">
    <property type="protein sequence ID" value="KAG7360041.1"/>
    <property type="molecule type" value="Genomic_DNA"/>
</dbReference>
<protein>
    <submittedName>
        <fullName evidence="5">Armadillo-type fold</fullName>
    </submittedName>
</protein>
<evidence type="ECO:0000313" key="6">
    <source>
        <dbReference type="Proteomes" id="UP000693970"/>
    </source>
</evidence>
<feature type="region of interest" description="Disordered" evidence="3">
    <location>
        <begin position="537"/>
        <end position="687"/>
    </location>
</feature>
<feature type="region of interest" description="Disordered" evidence="3">
    <location>
        <begin position="386"/>
        <end position="405"/>
    </location>
</feature>
<evidence type="ECO:0000256" key="3">
    <source>
        <dbReference type="SAM" id="MobiDB-lite"/>
    </source>
</evidence>
<feature type="region of interest" description="Disordered" evidence="3">
    <location>
        <begin position="327"/>
        <end position="377"/>
    </location>
</feature>
<dbReference type="OrthoDB" id="47935at2759"/>
<feature type="compositionally biased region" description="Polar residues" evidence="3">
    <location>
        <begin position="595"/>
        <end position="609"/>
    </location>
</feature>
<dbReference type="InterPro" id="IPR000225">
    <property type="entry name" value="Armadillo"/>
</dbReference>
<feature type="compositionally biased region" description="Low complexity" evidence="3">
    <location>
        <begin position="236"/>
        <end position="245"/>
    </location>
</feature>
<feature type="repeat" description="ARM" evidence="2">
    <location>
        <begin position="1356"/>
        <end position="1394"/>
    </location>
</feature>
<feature type="domain" description="Protein zer-1 homolog-like C-terminal" evidence="4">
    <location>
        <begin position="1096"/>
        <end position="1273"/>
    </location>
</feature>
<feature type="compositionally biased region" description="Gly residues" evidence="3">
    <location>
        <begin position="432"/>
        <end position="441"/>
    </location>
</feature>
<dbReference type="SMART" id="SM00185">
    <property type="entry name" value="ARM"/>
    <property type="match status" value="8"/>
</dbReference>
<comment type="caution">
    <text evidence="5">The sequence shown here is derived from an EMBL/GenBank/DDBJ whole genome shotgun (WGS) entry which is preliminary data.</text>
</comment>
<feature type="compositionally biased region" description="Low complexity" evidence="3">
    <location>
        <begin position="7"/>
        <end position="25"/>
    </location>
</feature>
<feature type="compositionally biased region" description="Basic and acidic residues" evidence="3">
    <location>
        <begin position="559"/>
        <end position="569"/>
    </location>
</feature>
<evidence type="ECO:0000256" key="1">
    <source>
        <dbReference type="ARBA" id="ARBA00022737"/>
    </source>
</evidence>
<sequence length="1394" mass="151298">MRRGLSNHHNNSSSSGSSNNNNINSVEQSMLNAGNDIVPDRRDLAKKRQKQGKCPTCAVPTHKVNMLGKRTPLTVEGSVLQGRCLKCQPVLLEASTTRSSSGVPTATVTPSPNSSANYYEGTPMTGGASDSPRGRLSHHHQQQQQQQQQLQQQQHPPTLPHHQSYPGQQLPSQQPQQLPSSSSFRQAGTQYYYSTTPPAAGNPTSHLSYAQPALGRHQQQQQQPDYRNSFNPHNVQQQQQQQQLQPRPMSFSPDAYVSYPHQQLLQHPPQSYPAYNNNMLLQSETTTTTTTSGIAIPRTLEVGMMSDDASIVSQITMDVRLFDDGADLVPPPSMMRRPGPEQDSTQRPGRRNDDRHRPVGITTSTNGSGTNIHRRRVNHPVVVIREEEEYEPTQTSTPLGLDPSATRVLGGAGSWDKEADIDALLRGNIGGGGGGGGGGGANSSRSSRTNTNHNNSSGEIVLQPHDIVMDTPLAAAIAPAPAIATRSPPQLFQIMSPPDDGPSLMEESGIMVDVPWHSSPAEFPAVDSVVLRQMPTSGPKYYRESGTINSSPPPPLREFNVRGRADSARIIDPNVDLQNDDEHDHNDKRDETRTESQPAGDQTKQSPTKRAQPKKREPRGMAARAAERAIDATPPTHSDLKDVTSSPQRAEQENGKVSKSPKSPKKKKQVKTKKSEKKKLRQQKEDMHDIPVIMHCLNLDECDSHMREKALDSLATILWRSSKKGREFILDHKGVDTLNAAMWADMESPQVQSAALHLLLAMAASSDGLSENDMLCKDESICDSVLFTMQNHARVPEIQLRGCLIFACLAGASSNNKKISDGSLSNALLMILNAMDNHLNDFAIQKAGLQGLYHQCLASAHAEANKRTLMDSRLDSGIRGLDVVLRAMEYLQDDHIAIEWAFRLCWCLTSSEDLVKSAAEISLPESIVPTCTLHIANPAAAGLVEASLGAIGNLAHLERTHRTLVDVGAVGMIIQALDLYPNDFGVCYEAVAAMANLSFSSFARESFVMLGAVQLTVKSLDRFLDIHEYAEEGLRALVCLLIGSSDAKSILISTDIVKTIADASERHVTLPIQHLCCSLVASLSLDPTACDLLVGRGAIGLVLNAMESFAELEVQEAGCFAFRNMFCRALSTDIFLEGGDTEKVLVAAMSKHKNAVNIQTNACSALWHMISKSEDSTKVVTSEGVKCIVKAMQSHMECGELVEQACGALWNIVHDSVDRKEDFVGNGAIDAVTCAIAMHPEAPETLEKACGVLSNVSSEVPLAEAIANAQGVTIVAEALRNNPSHLPLLEVGCLTLRNIAFLLPDVSSEASVVIATVVNALDDNRDAIAFQKEACNLLWILASADDSCQSKILALDGLTVLMKCLEGNKDDSELQRSALGAFNKLSFSSQEEED</sequence>
<keyword evidence="1" id="KW-0677">Repeat</keyword>
<feature type="compositionally biased region" description="Polar residues" evidence="3">
    <location>
        <begin position="224"/>
        <end position="235"/>
    </location>
</feature>
<name>A0A9K3PUN2_9STRA</name>
<reference evidence="5" key="2">
    <citation type="submission" date="2021-04" db="EMBL/GenBank/DDBJ databases">
        <authorList>
            <person name="Podell S."/>
        </authorList>
    </citation>
    <scope>NUCLEOTIDE SEQUENCE</scope>
    <source>
        <strain evidence="5">Hildebrandi</strain>
    </source>
</reference>
<dbReference type="PROSITE" id="PS50176">
    <property type="entry name" value="ARM_REPEAT"/>
    <property type="match status" value="1"/>
</dbReference>
<keyword evidence="6" id="KW-1185">Reference proteome</keyword>
<dbReference type="PANTHER" id="PTHR22895">
    <property type="entry name" value="ARMADILLO REPEAT-CONTAINING PROTEIN 6"/>
    <property type="match status" value="1"/>
</dbReference>
<feature type="region of interest" description="Disordered" evidence="3">
    <location>
        <begin position="94"/>
        <end position="185"/>
    </location>
</feature>
<feature type="compositionally biased region" description="Low complexity" evidence="3">
    <location>
        <begin position="142"/>
        <end position="183"/>
    </location>
</feature>
<dbReference type="PANTHER" id="PTHR22895:SF0">
    <property type="entry name" value="ARMADILLO REPEAT-CONTAINING PROTEIN 6"/>
    <property type="match status" value="1"/>
</dbReference>
<feature type="compositionally biased region" description="Basic and acidic residues" evidence="3">
    <location>
        <begin position="614"/>
        <end position="630"/>
    </location>
</feature>
<reference evidence="5" key="1">
    <citation type="journal article" date="2021" name="Sci. Rep.">
        <title>Diploid genomic architecture of Nitzschia inconspicua, an elite biomass production diatom.</title>
        <authorList>
            <person name="Oliver A."/>
            <person name="Podell S."/>
            <person name="Pinowska A."/>
            <person name="Traller J.C."/>
            <person name="Smith S.R."/>
            <person name="McClure R."/>
            <person name="Beliaev A."/>
            <person name="Bohutskyi P."/>
            <person name="Hill E.A."/>
            <person name="Rabines A."/>
            <person name="Zheng H."/>
            <person name="Allen L.Z."/>
            <person name="Kuo A."/>
            <person name="Grigoriev I.V."/>
            <person name="Allen A.E."/>
            <person name="Hazlebeck D."/>
            <person name="Allen E.E."/>
        </authorList>
    </citation>
    <scope>NUCLEOTIDE SEQUENCE</scope>
    <source>
        <strain evidence="5">Hildebrandi</strain>
    </source>
</reference>
<feature type="region of interest" description="Disordered" evidence="3">
    <location>
        <begin position="1"/>
        <end position="25"/>
    </location>
</feature>
<dbReference type="InterPro" id="IPR055142">
    <property type="entry name" value="ZER1-like_C"/>
</dbReference>
<feature type="compositionally biased region" description="Basic residues" evidence="3">
    <location>
        <begin position="662"/>
        <end position="681"/>
    </location>
</feature>
<feature type="compositionally biased region" description="Low complexity" evidence="3">
    <location>
        <begin position="360"/>
        <end position="371"/>
    </location>
</feature>
<feature type="region of interest" description="Disordered" evidence="3">
    <location>
        <begin position="432"/>
        <end position="458"/>
    </location>
</feature>
<gene>
    <name evidence="5" type="ORF">IV203_035139</name>
</gene>